<gene>
    <name evidence="13" type="ORF">C0Q70_05865</name>
</gene>
<dbReference type="SUPFAM" id="SSF81321">
    <property type="entry name" value="Family A G protein-coupled receptor-like"/>
    <property type="match status" value="1"/>
</dbReference>
<keyword evidence="2" id="KW-1003">Cell membrane</keyword>
<evidence type="ECO:0000256" key="10">
    <source>
        <dbReference type="SAM" id="MobiDB-lite"/>
    </source>
</evidence>
<name>A0A2T7PME1_POMCA</name>
<organism evidence="13 14">
    <name type="scientific">Pomacea canaliculata</name>
    <name type="common">Golden apple snail</name>
    <dbReference type="NCBI Taxonomy" id="400727"/>
    <lineage>
        <taxon>Eukaryota</taxon>
        <taxon>Metazoa</taxon>
        <taxon>Spiralia</taxon>
        <taxon>Lophotrochozoa</taxon>
        <taxon>Mollusca</taxon>
        <taxon>Gastropoda</taxon>
        <taxon>Caenogastropoda</taxon>
        <taxon>Architaenioglossa</taxon>
        <taxon>Ampullarioidea</taxon>
        <taxon>Ampullariidae</taxon>
        <taxon>Pomacea</taxon>
    </lineage>
</organism>
<dbReference type="CDD" id="cd00637">
    <property type="entry name" value="7tm_classA_rhodopsin-like"/>
    <property type="match status" value="1"/>
</dbReference>
<evidence type="ECO:0000313" key="13">
    <source>
        <dbReference type="EMBL" id="PVD34589.1"/>
    </source>
</evidence>
<reference evidence="13 14" key="1">
    <citation type="submission" date="2018-04" db="EMBL/GenBank/DDBJ databases">
        <title>The genome of golden apple snail Pomacea canaliculata provides insight into stress tolerance and invasive adaptation.</title>
        <authorList>
            <person name="Liu C."/>
            <person name="Liu B."/>
            <person name="Ren Y."/>
            <person name="Zhang Y."/>
            <person name="Wang H."/>
            <person name="Li S."/>
            <person name="Jiang F."/>
            <person name="Yin L."/>
            <person name="Zhang G."/>
            <person name="Qian W."/>
            <person name="Fan W."/>
        </authorList>
    </citation>
    <scope>NUCLEOTIDE SEQUENCE [LARGE SCALE GENOMIC DNA]</scope>
    <source>
        <strain evidence="13">SZHN2017</strain>
        <tissue evidence="13">Muscle</tissue>
    </source>
</reference>
<dbReference type="PROSITE" id="PS50262">
    <property type="entry name" value="G_PROTEIN_RECEP_F1_2"/>
    <property type="match status" value="1"/>
</dbReference>
<dbReference type="GO" id="GO:0005886">
    <property type="term" value="C:plasma membrane"/>
    <property type="evidence" value="ECO:0007669"/>
    <property type="project" value="UniProtKB-SubCell"/>
</dbReference>
<evidence type="ECO:0000256" key="6">
    <source>
        <dbReference type="ARBA" id="ARBA00023136"/>
    </source>
</evidence>
<comment type="subcellular location">
    <subcellularLocation>
        <location evidence="1">Cell membrane</location>
        <topology evidence="1">Multi-pass membrane protein</topology>
    </subcellularLocation>
</comment>
<accession>A0A2T7PME1</accession>
<feature type="transmembrane region" description="Helical" evidence="11">
    <location>
        <begin position="316"/>
        <end position="344"/>
    </location>
</feature>
<feature type="transmembrane region" description="Helical" evidence="11">
    <location>
        <begin position="190"/>
        <end position="215"/>
    </location>
</feature>
<keyword evidence="8 9" id="KW-0807">Transducer</keyword>
<comment type="caution">
    <text evidence="13">The sequence shown here is derived from an EMBL/GenBank/DDBJ whole genome shotgun (WGS) entry which is preliminary data.</text>
</comment>
<dbReference type="PRINTS" id="PR00237">
    <property type="entry name" value="GPCRRHODOPSN"/>
</dbReference>
<keyword evidence="3 9" id="KW-0812">Transmembrane</keyword>
<dbReference type="Proteomes" id="UP000245119">
    <property type="component" value="Linkage Group LG3"/>
</dbReference>
<evidence type="ECO:0000256" key="9">
    <source>
        <dbReference type="RuleBase" id="RU000688"/>
    </source>
</evidence>
<dbReference type="PROSITE" id="PS00237">
    <property type="entry name" value="G_PROTEIN_RECEP_F1_1"/>
    <property type="match status" value="1"/>
</dbReference>
<keyword evidence="14" id="KW-1185">Reference proteome</keyword>
<feature type="transmembrane region" description="Helical" evidence="11">
    <location>
        <begin position="350"/>
        <end position="372"/>
    </location>
</feature>
<evidence type="ECO:0000256" key="1">
    <source>
        <dbReference type="ARBA" id="ARBA00004651"/>
    </source>
</evidence>
<dbReference type="EMBL" id="PZQS01000003">
    <property type="protein sequence ID" value="PVD34589.1"/>
    <property type="molecule type" value="Genomic_DNA"/>
</dbReference>
<dbReference type="InterPro" id="IPR017452">
    <property type="entry name" value="GPCR_Rhodpsn_7TM"/>
</dbReference>
<feature type="compositionally biased region" description="Basic and acidic residues" evidence="10">
    <location>
        <begin position="31"/>
        <end position="59"/>
    </location>
</feature>
<feature type="region of interest" description="Disordered" evidence="10">
    <location>
        <begin position="25"/>
        <end position="65"/>
    </location>
</feature>
<keyword evidence="7 9" id="KW-0675">Receptor</keyword>
<evidence type="ECO:0000256" key="2">
    <source>
        <dbReference type="ARBA" id="ARBA00022475"/>
    </source>
</evidence>
<feature type="domain" description="G-protein coupled receptors family 1 profile" evidence="12">
    <location>
        <begin position="105"/>
        <end position="369"/>
    </location>
</feature>
<keyword evidence="6 11" id="KW-0472">Membrane</keyword>
<evidence type="ECO:0000313" key="14">
    <source>
        <dbReference type="Proteomes" id="UP000245119"/>
    </source>
</evidence>
<evidence type="ECO:0000256" key="5">
    <source>
        <dbReference type="ARBA" id="ARBA00023040"/>
    </source>
</evidence>
<evidence type="ECO:0000256" key="4">
    <source>
        <dbReference type="ARBA" id="ARBA00022989"/>
    </source>
</evidence>
<evidence type="ECO:0000256" key="11">
    <source>
        <dbReference type="SAM" id="Phobius"/>
    </source>
</evidence>
<keyword evidence="5 9" id="KW-0297">G-protein coupled receptor</keyword>
<sequence length="404" mass="45093">MIGDKVNKGGVTCWSVDTEVPLTSTSLGSDIELHQDEERQEEQRRIELSSADDGKDNTRLLKSRRLTNTRHQPRADLSRWGHVTCNRRLASRQRPLLHHSKHGCLSLIMTSLSMTVVALDRYWYIVHASRSADNPIFKHIRKVMAILWIVSIAFCIPLLFYWKQMSVFDGTNTYVFCGVLWAPTVNNSTYIVVSGVLFLGIPFTIITICYTRVFLTARAASRRVSPNVLHGPDQLRHSHSQKTDSDGVFFTRRSGLAMDHAPIADKDARWGCPSRDVAAGSGEGQVNQTFRPDNVPSPHGPASRQTLLAHTRQRRLLTLLLTSVVLFVLMLMPQCIVGALTISVPVTSTHYIIATACTVTNTCVNPSLLLYFHRDYRMAAIRRLHALCPCCSRGDGGMGTAGRL</sequence>
<dbReference type="Gene3D" id="1.20.1070.10">
    <property type="entry name" value="Rhodopsin 7-helix transmembrane proteins"/>
    <property type="match status" value="1"/>
</dbReference>
<keyword evidence="4 11" id="KW-1133">Transmembrane helix</keyword>
<dbReference type="PANTHER" id="PTHR22752">
    <property type="entry name" value="G PROTEIN-COUPLED RECEPTOR"/>
    <property type="match status" value="1"/>
</dbReference>
<dbReference type="AlphaFoldDB" id="A0A2T7PME1"/>
<evidence type="ECO:0000256" key="8">
    <source>
        <dbReference type="ARBA" id="ARBA00023224"/>
    </source>
</evidence>
<evidence type="ECO:0000259" key="12">
    <source>
        <dbReference type="PROSITE" id="PS50262"/>
    </source>
</evidence>
<comment type="similarity">
    <text evidence="9">Belongs to the G-protein coupled receptor 1 family.</text>
</comment>
<protein>
    <recommendedName>
        <fullName evidence="12">G-protein coupled receptors family 1 profile domain-containing protein</fullName>
    </recommendedName>
</protein>
<proteinExistence type="inferred from homology"/>
<evidence type="ECO:0000256" key="7">
    <source>
        <dbReference type="ARBA" id="ARBA00023170"/>
    </source>
</evidence>
<evidence type="ECO:0000256" key="3">
    <source>
        <dbReference type="ARBA" id="ARBA00022692"/>
    </source>
</evidence>
<feature type="transmembrane region" description="Helical" evidence="11">
    <location>
        <begin position="145"/>
        <end position="162"/>
    </location>
</feature>
<dbReference type="GO" id="GO:0004930">
    <property type="term" value="F:G protein-coupled receptor activity"/>
    <property type="evidence" value="ECO:0007669"/>
    <property type="project" value="UniProtKB-KW"/>
</dbReference>
<dbReference type="InterPro" id="IPR000276">
    <property type="entry name" value="GPCR_Rhodpsn"/>
</dbReference>
<dbReference type="Pfam" id="PF00001">
    <property type="entry name" value="7tm_1"/>
    <property type="match status" value="1"/>
</dbReference>